<keyword evidence="6" id="KW-1185">Reference proteome</keyword>
<evidence type="ECO:0000313" key="5">
    <source>
        <dbReference type="EMBL" id="TEB30433.1"/>
    </source>
</evidence>
<dbReference type="GO" id="GO:0035194">
    <property type="term" value="P:regulatory ncRNA-mediated post-transcriptional gene silencing"/>
    <property type="evidence" value="ECO:0007669"/>
    <property type="project" value="TreeGrafter"/>
</dbReference>
<dbReference type="InterPro" id="IPR045055">
    <property type="entry name" value="DNA2/NAM7-like"/>
</dbReference>
<organism evidence="5 6">
    <name type="scientific">Coprinellus micaceus</name>
    <name type="common">Glistening ink-cap mushroom</name>
    <name type="synonym">Coprinus micaceus</name>
    <dbReference type="NCBI Taxonomy" id="71717"/>
    <lineage>
        <taxon>Eukaryota</taxon>
        <taxon>Fungi</taxon>
        <taxon>Dikarya</taxon>
        <taxon>Basidiomycota</taxon>
        <taxon>Agaricomycotina</taxon>
        <taxon>Agaricomycetes</taxon>
        <taxon>Agaricomycetidae</taxon>
        <taxon>Agaricales</taxon>
        <taxon>Agaricineae</taxon>
        <taxon>Psathyrellaceae</taxon>
        <taxon>Coprinellus</taxon>
    </lineage>
</organism>
<evidence type="ECO:0000256" key="1">
    <source>
        <dbReference type="ARBA" id="ARBA00023158"/>
    </source>
</evidence>
<dbReference type="GO" id="GO:0003723">
    <property type="term" value="F:RNA binding"/>
    <property type="evidence" value="ECO:0007669"/>
    <property type="project" value="InterPro"/>
</dbReference>
<keyword evidence="1" id="KW-0943">RNA-mediated gene silencing</keyword>
<name>A0A4Y7T8F0_COPMI</name>
<dbReference type="InterPro" id="IPR041677">
    <property type="entry name" value="DNA2/NAM7_AAA_11"/>
</dbReference>
<dbReference type="GO" id="GO:0016787">
    <property type="term" value="F:hydrolase activity"/>
    <property type="evidence" value="ECO:0007669"/>
    <property type="project" value="UniProtKB-KW"/>
</dbReference>
<dbReference type="InterPro" id="IPR041679">
    <property type="entry name" value="DNA2/NAM7-like_C"/>
</dbReference>
<dbReference type="GO" id="GO:0032574">
    <property type="term" value="F:5'-3' RNA helicase activity"/>
    <property type="evidence" value="ECO:0007669"/>
    <property type="project" value="InterPro"/>
</dbReference>
<dbReference type="GO" id="GO:0005829">
    <property type="term" value="C:cytosol"/>
    <property type="evidence" value="ECO:0007669"/>
    <property type="project" value="TreeGrafter"/>
</dbReference>
<evidence type="ECO:0000259" key="3">
    <source>
        <dbReference type="Pfam" id="PF13086"/>
    </source>
</evidence>
<comment type="caution">
    <text evidence="5">The sequence shown here is derived from an EMBL/GenBank/DDBJ whole genome shotgun (WGS) entry which is preliminary data.</text>
</comment>
<reference evidence="5 6" key="1">
    <citation type="journal article" date="2019" name="Nat. Ecol. Evol.">
        <title>Megaphylogeny resolves global patterns of mushroom evolution.</title>
        <authorList>
            <person name="Varga T."/>
            <person name="Krizsan K."/>
            <person name="Foldi C."/>
            <person name="Dima B."/>
            <person name="Sanchez-Garcia M."/>
            <person name="Sanchez-Ramirez S."/>
            <person name="Szollosi G.J."/>
            <person name="Szarkandi J.G."/>
            <person name="Papp V."/>
            <person name="Albert L."/>
            <person name="Andreopoulos W."/>
            <person name="Angelini C."/>
            <person name="Antonin V."/>
            <person name="Barry K.W."/>
            <person name="Bougher N.L."/>
            <person name="Buchanan P."/>
            <person name="Buyck B."/>
            <person name="Bense V."/>
            <person name="Catcheside P."/>
            <person name="Chovatia M."/>
            <person name="Cooper J."/>
            <person name="Damon W."/>
            <person name="Desjardin D."/>
            <person name="Finy P."/>
            <person name="Geml J."/>
            <person name="Haridas S."/>
            <person name="Hughes K."/>
            <person name="Justo A."/>
            <person name="Karasinski D."/>
            <person name="Kautmanova I."/>
            <person name="Kiss B."/>
            <person name="Kocsube S."/>
            <person name="Kotiranta H."/>
            <person name="LaButti K.M."/>
            <person name="Lechner B.E."/>
            <person name="Liimatainen K."/>
            <person name="Lipzen A."/>
            <person name="Lukacs Z."/>
            <person name="Mihaltcheva S."/>
            <person name="Morgado L.N."/>
            <person name="Niskanen T."/>
            <person name="Noordeloos M.E."/>
            <person name="Ohm R.A."/>
            <person name="Ortiz-Santana B."/>
            <person name="Ovrebo C."/>
            <person name="Racz N."/>
            <person name="Riley R."/>
            <person name="Savchenko A."/>
            <person name="Shiryaev A."/>
            <person name="Soop K."/>
            <person name="Spirin V."/>
            <person name="Szebenyi C."/>
            <person name="Tomsovsky M."/>
            <person name="Tulloss R.E."/>
            <person name="Uehling J."/>
            <person name="Grigoriev I.V."/>
            <person name="Vagvolgyi C."/>
            <person name="Papp T."/>
            <person name="Martin F.M."/>
            <person name="Miettinen O."/>
            <person name="Hibbett D.S."/>
            <person name="Nagy L.G."/>
        </authorList>
    </citation>
    <scope>NUCLEOTIDE SEQUENCE [LARGE SCALE GENOMIC DNA]</scope>
    <source>
        <strain evidence="5 6">FP101781</strain>
    </source>
</reference>
<evidence type="ECO:0000313" key="6">
    <source>
        <dbReference type="Proteomes" id="UP000298030"/>
    </source>
</evidence>
<dbReference type="InterPro" id="IPR026122">
    <property type="entry name" value="MOV-10/SDE3_DEXXQ/H-box"/>
</dbReference>
<dbReference type="InterPro" id="IPR047187">
    <property type="entry name" value="SF1_C_Upf1"/>
</dbReference>
<dbReference type="CDD" id="cd18038">
    <property type="entry name" value="DEXXQc_Helz-like"/>
    <property type="match status" value="1"/>
</dbReference>
<feature type="domain" description="DNA2/NAM7 helicase helicase" evidence="3">
    <location>
        <begin position="335"/>
        <end position="404"/>
    </location>
</feature>
<accession>A0A4Y7T8F0</accession>
<evidence type="ECO:0000259" key="4">
    <source>
        <dbReference type="Pfam" id="PF13087"/>
    </source>
</evidence>
<feature type="region of interest" description="Disordered" evidence="2">
    <location>
        <begin position="271"/>
        <end position="291"/>
    </location>
</feature>
<dbReference type="PANTHER" id="PTHR10887">
    <property type="entry name" value="DNA2/NAM7 HELICASE FAMILY"/>
    <property type="match status" value="1"/>
</dbReference>
<dbReference type="PANTHER" id="PTHR10887:SF322">
    <property type="entry name" value="HELICASE MOV-10"/>
    <property type="match status" value="1"/>
</dbReference>
<dbReference type="InterPro" id="IPR027417">
    <property type="entry name" value="P-loop_NTPase"/>
</dbReference>
<feature type="domain" description="DNA2/NAM7 helicase-like C-terminal" evidence="4">
    <location>
        <begin position="725"/>
        <end position="774"/>
    </location>
</feature>
<keyword evidence="5" id="KW-0378">Hydrolase</keyword>
<dbReference type="Pfam" id="PF13086">
    <property type="entry name" value="AAA_11"/>
    <property type="match status" value="1"/>
</dbReference>
<sequence>MPHRLTPLPPIPIFPAMAYLQYYLPQKRADEAHKKAMSLALLSMPAPPPPPRLGAVSTPTTPISKPEQLPPLIPQTYHAHFVHLLRWELDAQAVQKENIILWKVGVRVLDWDEGTFALYVPSVRGDTEFGGRVGVGDLVHLREVVEVKEIRRDGREEREYITGQGTGTAFEGRVTVVRKREGFIHLFSPTLKQHVQTYTPPGPNTTFAGGWPIFTSNDDLPYFFNVSFMLNAKPLCVMEQAVSRIASSLVLSSPNPSSKNVSPTRLLSGPSYQSPFAKKPSPSPDGVAINSTEKPESALNLALQWLFPEESHLQSYTKSVHTDGIKPTEWFDHGLNEEQRTAVKSIALSHSAVPYLISGPPGTGKTRTVVETVLQILRVQPEACILLCAPSNPATDTLVQRLRTHLNPTEMFRFNDQNRTFAEVPDEIRQYTYVDNDRYALPPWKTFLKYRVVVTSCLDSGNLAVAQFTNVALMDMEAEALSAFHPHREASVTVQPHWTHLIIDEAAQGSEPELLIPISVVTTHSHQQQHFSSNSNTDDNNNNINTTATTVPQLVLCGDPNQLGPMICSEEARIGELDVSLLERLFERPLYIPKRRLTISSIFDASYQQQFPKLNQHSQSQTQLQHNIFSSTNSSYMPNGSVTSTNKRFTNLVKNYRSHPVILMPPSAMFYNDTLQPCAKNGTVIWSGLSAPHLPVKFIGHNHPEATNDERATWYNKGEIRKVVESRVIIISCVRSNPRFLEEDAKRGLGIFHERKRMNVAITRAREVLVVVGNGALLQRDSYWKSFLQFCVRNKLYVGPDLELESDGNYISKLESQLLNSDLDPEDLGLLTAGGVAREVLRD</sequence>
<dbReference type="CDD" id="cd18808">
    <property type="entry name" value="SF1_C_Upf1"/>
    <property type="match status" value="1"/>
</dbReference>
<proteinExistence type="predicted"/>
<dbReference type="STRING" id="71717.A0A4Y7T8F0"/>
<gene>
    <name evidence="5" type="ORF">FA13DRAFT_551341</name>
</gene>
<dbReference type="Pfam" id="PF13087">
    <property type="entry name" value="AAA_12"/>
    <property type="match status" value="1"/>
</dbReference>
<dbReference type="OrthoDB" id="6513042at2759"/>
<dbReference type="AlphaFoldDB" id="A0A4Y7T8F0"/>
<dbReference type="SUPFAM" id="SSF52540">
    <property type="entry name" value="P-loop containing nucleoside triphosphate hydrolases"/>
    <property type="match status" value="1"/>
</dbReference>
<protein>
    <submittedName>
        <fullName evidence="5">P-loop containing nucleoside triphosphate hydrolase protein</fullName>
    </submittedName>
</protein>
<dbReference type="Proteomes" id="UP000298030">
    <property type="component" value="Unassembled WGS sequence"/>
</dbReference>
<dbReference type="Gene3D" id="3.40.50.300">
    <property type="entry name" value="P-loop containing nucleotide triphosphate hydrolases"/>
    <property type="match status" value="3"/>
</dbReference>
<dbReference type="EMBL" id="QPFP01000023">
    <property type="protein sequence ID" value="TEB30433.1"/>
    <property type="molecule type" value="Genomic_DNA"/>
</dbReference>
<evidence type="ECO:0000256" key="2">
    <source>
        <dbReference type="SAM" id="MobiDB-lite"/>
    </source>
</evidence>